<feature type="binding site" evidence="13">
    <location>
        <position position="196"/>
    </location>
    <ligand>
        <name>ATP</name>
        <dbReference type="ChEBI" id="CHEBI:30616"/>
    </ligand>
</feature>
<evidence type="ECO:0000256" key="4">
    <source>
        <dbReference type="ARBA" id="ARBA00022432"/>
    </source>
</evidence>
<reference evidence="14" key="1">
    <citation type="submission" date="2021-03" db="EMBL/GenBank/DDBJ databases">
        <authorList>
            <person name="Wang G."/>
        </authorList>
    </citation>
    <scope>NUCLEOTIDE SEQUENCE</scope>
    <source>
        <strain evidence="14">KCTC 12899</strain>
    </source>
</reference>
<evidence type="ECO:0000256" key="7">
    <source>
        <dbReference type="ARBA" id="ARBA00022741"/>
    </source>
</evidence>
<dbReference type="Pfam" id="PF01293">
    <property type="entry name" value="PEPCK_ATP"/>
    <property type="match status" value="1"/>
</dbReference>
<comment type="cofactor">
    <cofactor evidence="13">
        <name>Mn(2+)</name>
        <dbReference type="ChEBI" id="CHEBI:29035"/>
    </cofactor>
    <text evidence="13">Binds 1 Mn(2+) ion per subunit.</text>
</comment>
<feature type="binding site" evidence="13">
    <location>
        <position position="280"/>
    </location>
    <ligand>
        <name>ATP</name>
        <dbReference type="ChEBI" id="CHEBI:30616"/>
    </ligand>
</feature>
<keyword evidence="11 13" id="KW-0456">Lyase</keyword>
<dbReference type="Gene3D" id="2.170.8.10">
    <property type="entry name" value="Phosphoenolpyruvate Carboxykinase, domain 2"/>
    <property type="match status" value="1"/>
</dbReference>
<name>A0A8J7QF37_9BACT</name>
<feature type="binding site" evidence="13">
    <location>
        <position position="317"/>
    </location>
    <ligand>
        <name>substrate</name>
    </ligand>
</feature>
<dbReference type="FunFam" id="2.170.8.10:FF:000001">
    <property type="entry name" value="Phosphoenolpyruvate carboxykinase (ATP)"/>
    <property type="match status" value="1"/>
</dbReference>
<sequence length="524" mass="57547">MSETYGLDQLGLKPATVHRNLPVEKLVEHTLLNGEGVMGKNGATMCKTGKFTGRSPKDKYIVDEGEASENVWWGPVNQKVSEAVFDKLYARVQEHYAGQNAYLFDGHCGADHDFALPIRIVTRKAWHAHFVNNMFLRPSPEVLAAHKPAFTIINACDITAEDYKELGLNSEVFVMFHLSRGIAIIGGTMYAGEMKKGIFSVMNYRLPLNGTLSMHCSANMGPDGDTALFFGLSGTGKTTLSADPHRELIGDDEHGWSDNGIFNFEGGCYAKCIDLSEEKEPDIYHAIRFGALLENCVYDEETRQVDFSDKSITENTRVSYPIYHIDNALEPSVGGHPKTIIFLTCDAFGVLPPVSKLTPGQAMYHFISGYTAKVAGTERGVTEPQATFSSCFGEPFLPLHPTQYAKLLGEKMERHGAKAYLVNTGWTGGAYGVGHRIDLPSTRAIITSILEGHIEESACKEDPHFGLLVPTELEGVDSAILDPSNTWDDKAAYKATAQKLVGLFKDNFNKYADTSSAFVEHGPK</sequence>
<evidence type="ECO:0000256" key="6">
    <source>
        <dbReference type="ARBA" id="ARBA00022723"/>
    </source>
</evidence>
<protein>
    <recommendedName>
        <fullName evidence="3 13">Phosphoenolpyruvate carboxykinase (ATP)</fullName>
        <shortName evidence="13">PCK</shortName>
        <shortName evidence="13">PEP carboxykinase</shortName>
        <shortName evidence="13">PEPCK</shortName>
        <ecNumber evidence="3 13">4.1.1.49</ecNumber>
    </recommendedName>
</protein>
<evidence type="ECO:0000256" key="12">
    <source>
        <dbReference type="ARBA" id="ARBA00047371"/>
    </source>
</evidence>
<dbReference type="HAMAP" id="MF_00453">
    <property type="entry name" value="PEPCK_ATP"/>
    <property type="match status" value="1"/>
</dbReference>
<keyword evidence="15" id="KW-1185">Reference proteome</keyword>
<dbReference type="InterPro" id="IPR015994">
    <property type="entry name" value="PEPCK_ATP_CS"/>
</dbReference>
<dbReference type="PANTHER" id="PTHR30031">
    <property type="entry name" value="PHOSPHOENOLPYRUVATE CARBOXYKINASE ATP"/>
    <property type="match status" value="1"/>
</dbReference>
<keyword evidence="4 13" id="KW-0312">Gluconeogenesis</keyword>
<feature type="binding site" evidence="13">
    <location>
        <position position="215"/>
    </location>
    <ligand>
        <name>Mn(2+)</name>
        <dbReference type="ChEBI" id="CHEBI:29035"/>
    </ligand>
</feature>
<dbReference type="InterPro" id="IPR013035">
    <property type="entry name" value="PEP_carboxykinase_C"/>
</dbReference>
<feature type="binding site" evidence="13">
    <location>
        <position position="442"/>
    </location>
    <ligand>
        <name>ATP</name>
        <dbReference type="ChEBI" id="CHEBI:30616"/>
    </ligand>
</feature>
<comment type="caution">
    <text evidence="14">The sequence shown here is derived from an EMBL/GenBank/DDBJ whole genome shotgun (WGS) entry which is preliminary data.</text>
</comment>
<keyword evidence="10 13" id="KW-0464">Manganese</keyword>
<feature type="binding site" evidence="13">
    <location>
        <position position="54"/>
    </location>
    <ligand>
        <name>substrate</name>
    </ligand>
</feature>
<evidence type="ECO:0000256" key="11">
    <source>
        <dbReference type="ARBA" id="ARBA00023239"/>
    </source>
</evidence>
<dbReference type="PIRSF" id="PIRSF006294">
    <property type="entry name" value="PEP_crbxkin"/>
    <property type="match status" value="1"/>
</dbReference>
<feature type="binding site" evidence="13">
    <location>
        <position position="196"/>
    </location>
    <ligand>
        <name>Mn(2+)</name>
        <dbReference type="ChEBI" id="CHEBI:29035"/>
    </ligand>
</feature>
<dbReference type="SUPFAM" id="SSF68923">
    <property type="entry name" value="PEP carboxykinase N-terminal domain"/>
    <property type="match status" value="1"/>
</dbReference>
<comment type="catalytic activity">
    <reaction evidence="12 13">
        <text>oxaloacetate + ATP = phosphoenolpyruvate + ADP + CO2</text>
        <dbReference type="Rhea" id="RHEA:18617"/>
        <dbReference type="ChEBI" id="CHEBI:16452"/>
        <dbReference type="ChEBI" id="CHEBI:16526"/>
        <dbReference type="ChEBI" id="CHEBI:30616"/>
        <dbReference type="ChEBI" id="CHEBI:58702"/>
        <dbReference type="ChEBI" id="CHEBI:456216"/>
        <dbReference type="EC" id="4.1.1.49"/>
    </reaction>
</comment>
<evidence type="ECO:0000256" key="1">
    <source>
        <dbReference type="ARBA" id="ARBA00004742"/>
    </source>
</evidence>
<feature type="binding site" evidence="13">
    <location>
        <position position="190"/>
    </location>
    <ligand>
        <name>substrate</name>
    </ligand>
</feature>
<dbReference type="GO" id="GO:0004612">
    <property type="term" value="F:phosphoenolpyruvate carboxykinase (ATP) activity"/>
    <property type="evidence" value="ECO:0007669"/>
    <property type="project" value="UniProtKB-UniRule"/>
</dbReference>
<evidence type="ECO:0000256" key="2">
    <source>
        <dbReference type="ARBA" id="ARBA00006052"/>
    </source>
</evidence>
<comment type="similarity">
    <text evidence="2 13">Belongs to the phosphoenolpyruvate carboxykinase (ATP) family.</text>
</comment>
<evidence type="ECO:0000256" key="8">
    <source>
        <dbReference type="ARBA" id="ARBA00022793"/>
    </source>
</evidence>
<dbReference type="NCBIfam" id="NF006821">
    <property type="entry name" value="PRK09344.1-3"/>
    <property type="match status" value="1"/>
</dbReference>
<dbReference type="EC" id="4.1.1.49" evidence="3 13"/>
<dbReference type="GO" id="GO:0005524">
    <property type="term" value="F:ATP binding"/>
    <property type="evidence" value="ECO:0007669"/>
    <property type="project" value="UniProtKB-UniRule"/>
</dbReference>
<dbReference type="Gene3D" id="3.90.228.20">
    <property type="match status" value="1"/>
</dbReference>
<feature type="binding site" evidence="13">
    <location>
        <begin position="436"/>
        <end position="437"/>
    </location>
    <ligand>
        <name>ATP</name>
        <dbReference type="ChEBI" id="CHEBI:30616"/>
    </ligand>
</feature>
<feature type="binding site" evidence="13">
    <location>
        <position position="196"/>
    </location>
    <ligand>
        <name>substrate</name>
    </ligand>
</feature>
<dbReference type="Gene3D" id="3.40.449.10">
    <property type="entry name" value="Phosphoenolpyruvate Carboxykinase, domain 1"/>
    <property type="match status" value="1"/>
</dbReference>
<dbReference type="InterPro" id="IPR001272">
    <property type="entry name" value="PEP_carboxykinase_ATP"/>
</dbReference>
<dbReference type="NCBIfam" id="NF006820">
    <property type="entry name" value="PRK09344.1-2"/>
    <property type="match status" value="1"/>
</dbReference>
<dbReference type="CDD" id="cd00484">
    <property type="entry name" value="PEPCK_ATP"/>
    <property type="match status" value="1"/>
</dbReference>
<keyword evidence="8 13" id="KW-0210">Decarboxylase</keyword>
<evidence type="ECO:0000256" key="9">
    <source>
        <dbReference type="ARBA" id="ARBA00022840"/>
    </source>
</evidence>
<comment type="pathway">
    <text evidence="1 13">Carbohydrate biosynthesis; gluconeogenesis.</text>
</comment>
<dbReference type="NCBIfam" id="NF006819">
    <property type="entry name" value="PRK09344.1-1"/>
    <property type="match status" value="1"/>
</dbReference>
<dbReference type="RefSeq" id="WP_207863110.1">
    <property type="nucleotide sequence ID" value="NZ_JAFREP010000051.1"/>
</dbReference>
<keyword evidence="9 13" id="KW-0067">ATP-binding</keyword>
<dbReference type="SUPFAM" id="SSF53795">
    <property type="entry name" value="PEP carboxykinase-like"/>
    <property type="match status" value="1"/>
</dbReference>
<feature type="binding site" evidence="13">
    <location>
        <position position="252"/>
    </location>
    <ligand>
        <name>Mn(2+)</name>
        <dbReference type="ChEBI" id="CHEBI:29035"/>
    </ligand>
</feature>
<dbReference type="GO" id="GO:0046872">
    <property type="term" value="F:metal ion binding"/>
    <property type="evidence" value="ECO:0007669"/>
    <property type="project" value="UniProtKB-KW"/>
</dbReference>
<dbReference type="PANTHER" id="PTHR30031:SF0">
    <property type="entry name" value="PHOSPHOENOLPYRUVATE CARBOXYKINASE (ATP)"/>
    <property type="match status" value="1"/>
</dbReference>
<dbReference type="GO" id="GO:0005829">
    <property type="term" value="C:cytosol"/>
    <property type="evidence" value="ECO:0007669"/>
    <property type="project" value="TreeGrafter"/>
</dbReference>
<proteinExistence type="inferred from homology"/>
<feature type="binding site" evidence="13">
    <location>
        <begin position="231"/>
        <end position="239"/>
    </location>
    <ligand>
        <name>ATP</name>
        <dbReference type="ChEBI" id="CHEBI:30616"/>
    </ligand>
</feature>
<evidence type="ECO:0000313" key="14">
    <source>
        <dbReference type="EMBL" id="MBO1323139.1"/>
    </source>
</evidence>
<dbReference type="Proteomes" id="UP000664417">
    <property type="component" value="Unassembled WGS sequence"/>
</dbReference>
<feature type="binding site" evidence="13">
    <location>
        <position position="317"/>
    </location>
    <ligand>
        <name>ATP</name>
        <dbReference type="ChEBI" id="CHEBI:30616"/>
    </ligand>
</feature>
<gene>
    <name evidence="13 14" type="primary">pckA</name>
    <name evidence="14" type="ORF">J3U88_32040</name>
</gene>
<dbReference type="FunFam" id="3.40.449.10:FF:000001">
    <property type="entry name" value="Phosphoenolpyruvate carboxykinase (ATP)"/>
    <property type="match status" value="1"/>
</dbReference>
<evidence type="ECO:0000256" key="3">
    <source>
        <dbReference type="ARBA" id="ARBA00012363"/>
    </source>
</evidence>
<keyword evidence="6 13" id="KW-0479">Metal-binding</keyword>
<accession>A0A8J7QF37</accession>
<dbReference type="EMBL" id="JAFREP010000051">
    <property type="protein sequence ID" value="MBO1323139.1"/>
    <property type="molecule type" value="Genomic_DNA"/>
</dbReference>
<dbReference type="GO" id="GO:0006094">
    <property type="term" value="P:gluconeogenesis"/>
    <property type="evidence" value="ECO:0007669"/>
    <property type="project" value="UniProtKB-UniRule"/>
</dbReference>
<dbReference type="InterPro" id="IPR008210">
    <property type="entry name" value="PEP_carboxykinase_N"/>
</dbReference>
<feature type="binding site" evidence="13">
    <location>
        <position position="215"/>
    </location>
    <ligand>
        <name>ATP</name>
        <dbReference type="ChEBI" id="CHEBI:30616"/>
    </ligand>
</feature>
<comment type="subcellular location">
    <subcellularLocation>
        <location evidence="13">Cytoplasm</location>
    </subcellularLocation>
</comment>
<keyword evidence="5 13" id="KW-0963">Cytoplasm</keyword>
<dbReference type="PROSITE" id="PS00532">
    <property type="entry name" value="PEPCK_ATP"/>
    <property type="match status" value="1"/>
</dbReference>
<organism evidence="14 15">
    <name type="scientific">Acanthopleuribacter pedis</name>
    <dbReference type="NCBI Taxonomy" id="442870"/>
    <lineage>
        <taxon>Bacteria</taxon>
        <taxon>Pseudomonadati</taxon>
        <taxon>Acidobacteriota</taxon>
        <taxon>Holophagae</taxon>
        <taxon>Acanthopleuribacterales</taxon>
        <taxon>Acanthopleuribacteraceae</taxon>
        <taxon>Acanthopleuribacter</taxon>
    </lineage>
</organism>
<keyword evidence="7 13" id="KW-0547">Nucleotide-binding</keyword>
<evidence type="ECO:0000256" key="10">
    <source>
        <dbReference type="ARBA" id="ARBA00023211"/>
    </source>
</evidence>
<dbReference type="AlphaFoldDB" id="A0A8J7QF37"/>
<evidence type="ECO:0000256" key="5">
    <source>
        <dbReference type="ARBA" id="ARBA00022490"/>
    </source>
</evidence>
<evidence type="ECO:0000313" key="15">
    <source>
        <dbReference type="Proteomes" id="UP000664417"/>
    </source>
</evidence>
<dbReference type="NCBIfam" id="TIGR00224">
    <property type="entry name" value="pckA"/>
    <property type="match status" value="1"/>
</dbReference>
<dbReference type="UniPathway" id="UPA00138"/>
<comment type="function">
    <text evidence="13">Involved in the gluconeogenesis. Catalyzes the conversion of oxaloacetate (OAA) to phosphoenolpyruvate (PEP) through direct phosphoryl transfer between the nucleoside triphosphate and OAA.</text>
</comment>
<evidence type="ECO:0000256" key="13">
    <source>
        <dbReference type="HAMAP-Rule" id="MF_00453"/>
    </source>
</evidence>